<keyword evidence="5" id="KW-1185">Reference proteome</keyword>
<reference evidence="3 4" key="1">
    <citation type="submission" date="2018-06" db="EMBL/GenBank/DDBJ databases">
        <title>Complete Genome Sequence of Desulfobacter hydrogenophilus (DSM3380).</title>
        <authorList>
            <person name="Marietou A."/>
            <person name="Schreiber L."/>
            <person name="Marshall I."/>
            <person name="Jorgensen B."/>
        </authorList>
    </citation>
    <scope>NUCLEOTIDE SEQUENCE [LARGE SCALE GENOMIC DNA]</scope>
    <source>
        <strain evidence="3 4">DSM 3380</strain>
    </source>
</reference>
<dbReference type="PANTHER" id="PTHR47197">
    <property type="entry name" value="PROTEIN NIRF"/>
    <property type="match status" value="1"/>
</dbReference>
<keyword evidence="1" id="KW-0732">Signal</keyword>
<feature type="chain" id="PRO_5030063012" description="Quinohemoprotein amine dehydrogenase subunit beta" evidence="1">
    <location>
        <begin position="25"/>
        <end position="342"/>
    </location>
</feature>
<dbReference type="InterPro" id="IPR051200">
    <property type="entry name" value="Host-pathogen_enzymatic-act"/>
</dbReference>
<dbReference type="AlphaFoldDB" id="A0A328FJC6"/>
<dbReference type="EMBL" id="QLNI01000008">
    <property type="protein sequence ID" value="RAM03087.1"/>
    <property type="molecule type" value="Genomic_DNA"/>
</dbReference>
<evidence type="ECO:0000313" key="2">
    <source>
        <dbReference type="EMBL" id="QBH12852.1"/>
    </source>
</evidence>
<dbReference type="InterPro" id="IPR011044">
    <property type="entry name" value="Quino_amine_DH_bsu"/>
</dbReference>
<evidence type="ECO:0008006" key="6">
    <source>
        <dbReference type="Google" id="ProtNLM"/>
    </source>
</evidence>
<dbReference type="SUPFAM" id="SSF50969">
    <property type="entry name" value="YVTN repeat-like/Quinoprotein amine dehydrogenase"/>
    <property type="match status" value="1"/>
</dbReference>
<evidence type="ECO:0000313" key="4">
    <source>
        <dbReference type="Proteomes" id="UP000248798"/>
    </source>
</evidence>
<evidence type="ECO:0000256" key="1">
    <source>
        <dbReference type="SAM" id="SignalP"/>
    </source>
</evidence>
<evidence type="ECO:0000313" key="3">
    <source>
        <dbReference type="EMBL" id="RAM03087.1"/>
    </source>
</evidence>
<dbReference type="PANTHER" id="PTHR47197:SF3">
    <property type="entry name" value="DIHYDRO-HEME D1 DEHYDROGENASE"/>
    <property type="match status" value="1"/>
</dbReference>
<organism evidence="3 4">
    <name type="scientific">Desulfobacter hydrogenophilus</name>
    <dbReference type="NCBI Taxonomy" id="2291"/>
    <lineage>
        <taxon>Bacteria</taxon>
        <taxon>Pseudomonadati</taxon>
        <taxon>Thermodesulfobacteriota</taxon>
        <taxon>Desulfobacteria</taxon>
        <taxon>Desulfobacterales</taxon>
        <taxon>Desulfobacteraceae</taxon>
        <taxon>Desulfobacter</taxon>
    </lineage>
</organism>
<dbReference type="EMBL" id="CP036313">
    <property type="protein sequence ID" value="QBH12852.1"/>
    <property type="molecule type" value="Genomic_DNA"/>
</dbReference>
<name>A0A328FJC6_9BACT</name>
<evidence type="ECO:0000313" key="5">
    <source>
        <dbReference type="Proteomes" id="UP000293902"/>
    </source>
</evidence>
<accession>A0A328FJC6</accession>
<dbReference type="InterPro" id="IPR015943">
    <property type="entry name" value="WD40/YVTN_repeat-like_dom_sf"/>
</dbReference>
<dbReference type="RefSeq" id="WP_111954546.1">
    <property type="nucleotide sequence ID" value="NZ_CP036313.1"/>
</dbReference>
<proteinExistence type="predicted"/>
<dbReference type="Proteomes" id="UP000293902">
    <property type="component" value="Chromosome"/>
</dbReference>
<dbReference type="Gene3D" id="2.130.10.10">
    <property type="entry name" value="YVTN repeat-like/Quinoprotein amine dehydrogenase"/>
    <property type="match status" value="1"/>
</dbReference>
<gene>
    <name evidence="3" type="ORF">DO021_05565</name>
    <name evidence="2" type="ORF">EYB58_07950</name>
</gene>
<feature type="signal peptide" evidence="1">
    <location>
        <begin position="1"/>
        <end position="24"/>
    </location>
</feature>
<reference evidence="2 5" key="2">
    <citation type="submission" date="2019-02" db="EMBL/GenBank/DDBJ databases">
        <title>Complete genome sequence of Desulfobacter hydrogenophilus AcRS1.</title>
        <authorList>
            <person name="Marietou A."/>
            <person name="Lund M.B."/>
            <person name="Marshall I.P.G."/>
            <person name="Schreiber L."/>
            <person name="Jorgensen B."/>
        </authorList>
    </citation>
    <scope>NUCLEOTIDE SEQUENCE [LARGE SCALE GENOMIC DNA]</scope>
    <source>
        <strain evidence="2 5">AcRS1</strain>
    </source>
</reference>
<dbReference type="Proteomes" id="UP000248798">
    <property type="component" value="Unassembled WGS sequence"/>
</dbReference>
<dbReference type="OrthoDB" id="5405308at2"/>
<protein>
    <recommendedName>
        <fullName evidence="6">Quinohemoprotein amine dehydrogenase subunit beta</fullName>
    </recommendedName>
</protein>
<sequence length="342" mass="38132">MKKTVLILITVCILAFLSASTAGAKDYIYAVVNNAVQVIDCDTDTVIKTIEFNDFIINTACSSDGKRLYLNAIHSIYAVDTVTNTLAETYPFSTELSKVSIFGMNISNDGKQLFLCCSIVKKKQNIPRLNVLPDQLVVYDIEKKRMIKNYPIPTSYTQPVVLRNDPDHLVLVGQDIERFSLKTGKRDMLMPFLNTKKPEDMKNCLANWQPGSPGDHGIFVNPYYDAKGLGYFFIDKNSGEMDDLRGKNVWFAYSSMLSPDQKYIYAVMDELIKVDRTTGETLKMAHLETGTNYTVAITSDGKKIYAGPGGPDISVFDADSLELLTIIPLMSDGVTTQMLSKQ</sequence>